<sequence length="850" mass="93685">MEPVAKKPRVDESVSPMATLTRIREELQSTTDRHLQARLLVEYSEHAAAPGAQTEAAIDFLFSFLQQNQAASGGSKDDGAKADGGNATRSSAVVVGAIVRGLRGLLAVKASVVEPMIQIEAMSEQLMQCITVAEEFKLRRDMLQIVLECLLIAKRYAEAERLVSVCVRDHDAGLRGTSLEGYLRLIEANYRLTPDNVRSLYEMMKTNLQVHEEPKIGVLSARLLGVLANVYADVELRSSATFEVNEDSSGAESLFIQTGVAYTLATAAWSASVQVRREIAIGLRQCRGLADDVVTHLLQKKQIQEDLSDLEAQSAAMMSSGALLTLLEDEDVEVALETTRTIRTLCVKRTWSSPLIERILSAHMELLACVASLPEAQLEALETMEVLLTTRKELTDGEYAITREEMDFFLGSIPDNQLQVVNSAFLVLALFDLSSTHVATRVVELVLRLPSEPIQSISVPTRLVVSRLQVIVSKLRGLVGIPVELVDKVDSTVSSSSKRSLRADCCQELLEALRPGAAQHPVPIKSEVRDGYTTGVSFLKNIKSIAPTATNGFGAYVEPLVEQLREVLAELKRKIERLSPARVAGPFSNRPITQLREQFLTLTQRSSAILVRCNATLTPSARFQLLQLAYVGQLGRLAGASSDQEQHEKIQRAVIELKSYVRQLSADDTLSVRISTVQSTQEVEAVLFEWLGGLSVDGLRQQITNPQTPLRAANAEIIYPDASESRDVNSQLPTDLRICFTLQCLDDVSQVIVKICLPHGETVYTRVRRSECRVVSPSSYKVETTVRVRFAPFSDPTSFTLQICIDNSFFSLISSETLTEGDKYVEISPVVKYVVHHRTNANARHPSRTG</sequence>
<evidence type="ECO:0000259" key="1">
    <source>
        <dbReference type="Pfam" id="PF25458"/>
    </source>
</evidence>
<comment type="caution">
    <text evidence="2">The sequence shown here is derived from an EMBL/GenBank/DDBJ whole genome shotgun (WGS) entry which is preliminary data.</text>
</comment>
<protein>
    <recommendedName>
        <fullName evidence="1">Integrator complex subunit 4/Protein SIEL C-terminal Ig-like domain-containing protein</fullName>
    </recommendedName>
</protein>
<dbReference type="InterPro" id="IPR016024">
    <property type="entry name" value="ARM-type_fold"/>
</dbReference>
<gene>
    <name evidence="2" type="ORF">Poli38472_004581</name>
</gene>
<dbReference type="Pfam" id="PF25458">
    <property type="entry name" value="INTS4_C"/>
    <property type="match status" value="1"/>
</dbReference>
<dbReference type="Proteomes" id="UP000794436">
    <property type="component" value="Unassembled WGS sequence"/>
</dbReference>
<dbReference type="EMBL" id="SPLM01000109">
    <property type="protein sequence ID" value="TMW59512.1"/>
    <property type="molecule type" value="Genomic_DNA"/>
</dbReference>
<keyword evidence="3" id="KW-1185">Reference proteome</keyword>
<dbReference type="SUPFAM" id="SSF48371">
    <property type="entry name" value="ARM repeat"/>
    <property type="match status" value="1"/>
</dbReference>
<proteinExistence type="predicted"/>
<dbReference type="OrthoDB" id="68511at2759"/>
<dbReference type="AlphaFoldDB" id="A0A8K1CAD3"/>
<accession>A0A8K1CAD3</accession>
<reference evidence="2" key="1">
    <citation type="submission" date="2019-03" db="EMBL/GenBank/DDBJ databases">
        <title>Long read genome sequence of the mycoparasitic Pythium oligandrum ATCC 38472 isolated from sugarbeet rhizosphere.</title>
        <authorList>
            <person name="Gaulin E."/>
        </authorList>
    </citation>
    <scope>NUCLEOTIDE SEQUENCE</scope>
    <source>
        <strain evidence="2">ATCC 38472_TT</strain>
    </source>
</reference>
<evidence type="ECO:0000313" key="3">
    <source>
        <dbReference type="Proteomes" id="UP000794436"/>
    </source>
</evidence>
<feature type="domain" description="Integrator complex subunit 4/Protein SIEL C-terminal Ig-like" evidence="1">
    <location>
        <begin position="725"/>
        <end position="838"/>
    </location>
</feature>
<organism evidence="2 3">
    <name type="scientific">Pythium oligandrum</name>
    <name type="common">Mycoparasitic fungus</name>
    <dbReference type="NCBI Taxonomy" id="41045"/>
    <lineage>
        <taxon>Eukaryota</taxon>
        <taxon>Sar</taxon>
        <taxon>Stramenopiles</taxon>
        <taxon>Oomycota</taxon>
        <taxon>Peronosporomycetes</taxon>
        <taxon>Pythiales</taxon>
        <taxon>Pythiaceae</taxon>
        <taxon>Pythium</taxon>
    </lineage>
</organism>
<name>A0A8K1CAD3_PYTOL</name>
<evidence type="ECO:0000313" key="2">
    <source>
        <dbReference type="EMBL" id="TMW59512.1"/>
    </source>
</evidence>
<dbReference type="InterPro" id="IPR057412">
    <property type="entry name" value="INTS4_C"/>
</dbReference>